<dbReference type="KEGG" id="pnd:Pla175_31800"/>
<feature type="signal peptide" evidence="1">
    <location>
        <begin position="1"/>
        <end position="26"/>
    </location>
</feature>
<dbReference type="EMBL" id="CP036291">
    <property type="protein sequence ID" value="QDU89785.1"/>
    <property type="molecule type" value="Genomic_DNA"/>
</dbReference>
<accession>A0A518DE75</accession>
<dbReference type="Pfam" id="PF17132">
    <property type="entry name" value="Glyco_hydro_106"/>
    <property type="match status" value="3"/>
</dbReference>
<keyword evidence="3" id="KW-1185">Reference proteome</keyword>
<dbReference type="InterPro" id="IPR008979">
    <property type="entry name" value="Galactose-bd-like_sf"/>
</dbReference>
<organism evidence="2 3">
    <name type="scientific">Pirellulimonas nuda</name>
    <dbReference type="NCBI Taxonomy" id="2528009"/>
    <lineage>
        <taxon>Bacteria</taxon>
        <taxon>Pseudomonadati</taxon>
        <taxon>Planctomycetota</taxon>
        <taxon>Planctomycetia</taxon>
        <taxon>Pirellulales</taxon>
        <taxon>Lacipirellulaceae</taxon>
        <taxon>Pirellulimonas</taxon>
    </lineage>
</organism>
<dbReference type="InterPro" id="IPR053161">
    <property type="entry name" value="Ulvan_degrading_GH"/>
</dbReference>
<dbReference type="SUPFAM" id="SSF49785">
    <property type="entry name" value="Galactose-binding domain-like"/>
    <property type="match status" value="1"/>
</dbReference>
<sequence length="903" mass="98939" precursor="true">MNYRRHSALRGLIVLIVLCQPLVGRAQQQQGALPASPAWPEVTQTARPWTRWWWHGSAVDAPNLTRLLEAYHAAGLGGVEITCIYGVKGNEQRNRAYLSEAWVEAVKHTLQEAKRLGMGVDLPAGSGWRMGGPSVLPKDANSRVEIASETVAAGDAYTKQFSRSTPQSALAISKDGRRIDLSDQITGSALEWRAPDGDWTVYTLAYRWSGDRVKRPGPGGEGLNINPFSAPSVEHFLAYFGKTLDQLPGLRAQFHDSFEYDGNWQPEFLEAFAARRGYRLEDQLPALAGDGPQDTVERVKSDYRETLADLVLENLVEPWAAWAHRHGQLARNQSHGSPANWLDLYAAVDIPETESFGRLQGGDADPLVLKFASSAANVAGKKLVSSESATWLDEHFNVTLAQLKQIVDRLMLAGVNHVFYHGTAYSPADAPWPGWLFYASTQLNPQNPIWRDFPTLNTYVTRCQSVLQDSSPDNDVLLYWPLHDAWHTTKGLRMEVRVHNGGDWFYGRPLGDAAVLLDEHGYAFDYVSDRGLASCAARGRRIKAPGGTYSAVVVPRAQHMPLATLMRLAELADGGATVLFWGGLPTSQPGMAGAQPNAEWDAVSQKIRALAAKGRVRIGDDVPAMLRAAGVRNEHQLRDLGLVFLRKKWNGSSVYFLRNKRDTRFDGWAPLAASFTSAAIMDPMSGKVGLAQVQGTAKRGSSLRLQLAAGQSVLVCASNNDLKTDEWPYRQPAGASSTLAGPWRVRFLTGGPNLPEGFESDGPKPWTEAPDQSAQSFAGTVSYAASFDAPQSAGPRILLDLGEVLGSARVRVNGEEVATLIAPPFEVELNELLPRGNKLEVEVTGVAANRIRDLDRRGVVWRVFEDINLVNIDYKPFDASVWPVRPLGLTGPVTLTPLRATQQ</sequence>
<gene>
    <name evidence="2" type="ORF">Pla175_31800</name>
</gene>
<dbReference type="AlphaFoldDB" id="A0A518DE75"/>
<dbReference type="PANTHER" id="PTHR36848:SF2">
    <property type="entry name" value="SECRETED PROTEIN"/>
    <property type="match status" value="1"/>
</dbReference>
<evidence type="ECO:0008006" key="4">
    <source>
        <dbReference type="Google" id="ProtNLM"/>
    </source>
</evidence>
<reference evidence="2 3" key="1">
    <citation type="submission" date="2019-02" db="EMBL/GenBank/DDBJ databases">
        <title>Deep-cultivation of Planctomycetes and their phenomic and genomic characterization uncovers novel biology.</title>
        <authorList>
            <person name="Wiegand S."/>
            <person name="Jogler M."/>
            <person name="Boedeker C."/>
            <person name="Pinto D."/>
            <person name="Vollmers J."/>
            <person name="Rivas-Marin E."/>
            <person name="Kohn T."/>
            <person name="Peeters S.H."/>
            <person name="Heuer A."/>
            <person name="Rast P."/>
            <person name="Oberbeckmann S."/>
            <person name="Bunk B."/>
            <person name="Jeske O."/>
            <person name="Meyerdierks A."/>
            <person name="Storesund J.E."/>
            <person name="Kallscheuer N."/>
            <person name="Luecker S."/>
            <person name="Lage O.M."/>
            <person name="Pohl T."/>
            <person name="Merkel B.J."/>
            <person name="Hornburger P."/>
            <person name="Mueller R.-W."/>
            <person name="Bruemmer F."/>
            <person name="Labrenz M."/>
            <person name="Spormann A.M."/>
            <person name="Op den Camp H."/>
            <person name="Overmann J."/>
            <person name="Amann R."/>
            <person name="Jetten M.S.M."/>
            <person name="Mascher T."/>
            <person name="Medema M.H."/>
            <person name="Devos D.P."/>
            <person name="Kaster A.-K."/>
            <person name="Ovreas L."/>
            <person name="Rohde M."/>
            <person name="Galperin M.Y."/>
            <person name="Jogler C."/>
        </authorList>
    </citation>
    <scope>NUCLEOTIDE SEQUENCE [LARGE SCALE GENOMIC DNA]</scope>
    <source>
        <strain evidence="2 3">Pla175</strain>
    </source>
</reference>
<protein>
    <recommendedName>
        <fullName evidence="4">Glycosyl hydrolases family 2, sugar binding domain</fullName>
    </recommendedName>
</protein>
<evidence type="ECO:0000313" key="3">
    <source>
        <dbReference type="Proteomes" id="UP000317429"/>
    </source>
</evidence>
<dbReference type="RefSeq" id="WP_145286966.1">
    <property type="nucleotide sequence ID" value="NZ_CP036291.1"/>
</dbReference>
<dbReference type="NCBIfam" id="NF045579">
    <property type="entry name" value="rhamnoside_JR"/>
    <property type="match status" value="1"/>
</dbReference>
<dbReference type="PANTHER" id="PTHR36848">
    <property type="entry name" value="DNA-BINDING PROTEIN (PUTATIVE SECRETED PROTEIN)-RELATED"/>
    <property type="match status" value="1"/>
</dbReference>
<evidence type="ECO:0000256" key="1">
    <source>
        <dbReference type="SAM" id="SignalP"/>
    </source>
</evidence>
<dbReference type="Gene3D" id="2.60.120.260">
    <property type="entry name" value="Galactose-binding domain-like"/>
    <property type="match status" value="1"/>
</dbReference>
<dbReference type="OrthoDB" id="9761519at2"/>
<name>A0A518DE75_9BACT</name>
<evidence type="ECO:0000313" key="2">
    <source>
        <dbReference type="EMBL" id="QDU89785.1"/>
    </source>
</evidence>
<keyword evidence="1" id="KW-0732">Signal</keyword>
<feature type="chain" id="PRO_5021699873" description="Glycosyl hydrolases family 2, sugar binding domain" evidence="1">
    <location>
        <begin position="27"/>
        <end position="903"/>
    </location>
</feature>
<dbReference type="Proteomes" id="UP000317429">
    <property type="component" value="Chromosome"/>
</dbReference>
<proteinExistence type="predicted"/>